<feature type="domain" description="Thioredoxin" evidence="3">
    <location>
        <begin position="22"/>
        <end position="145"/>
    </location>
</feature>
<dbReference type="AlphaFoldDB" id="A0A840ME01"/>
<evidence type="ECO:0000256" key="2">
    <source>
        <dbReference type="SAM" id="SignalP"/>
    </source>
</evidence>
<dbReference type="InterPro" id="IPR036249">
    <property type="entry name" value="Thioredoxin-like_sf"/>
</dbReference>
<dbReference type="Pfam" id="PF13098">
    <property type="entry name" value="Thioredoxin_2"/>
    <property type="match status" value="1"/>
</dbReference>
<protein>
    <submittedName>
        <fullName evidence="4">Thiol-disulfide isomerase/thioredoxin</fullName>
    </submittedName>
</protein>
<accession>A0A840ME01</accession>
<dbReference type="InterPro" id="IPR051099">
    <property type="entry name" value="AGR/TXD"/>
</dbReference>
<dbReference type="PROSITE" id="PS51352">
    <property type="entry name" value="THIOREDOXIN_2"/>
    <property type="match status" value="1"/>
</dbReference>
<evidence type="ECO:0000259" key="3">
    <source>
        <dbReference type="PROSITE" id="PS51352"/>
    </source>
</evidence>
<feature type="chain" id="PRO_5032290654" evidence="2">
    <location>
        <begin position="24"/>
        <end position="517"/>
    </location>
</feature>
<reference evidence="4 5" key="1">
    <citation type="submission" date="2020-08" db="EMBL/GenBank/DDBJ databases">
        <title>Genomic Encyclopedia of Type Strains, Phase IV (KMG-IV): sequencing the most valuable type-strain genomes for metagenomic binning, comparative biology and taxonomic classification.</title>
        <authorList>
            <person name="Goeker M."/>
        </authorList>
    </citation>
    <scope>NUCLEOTIDE SEQUENCE [LARGE SCALE GENOMIC DNA]</scope>
    <source>
        <strain evidence="4 5">DSM 27165</strain>
    </source>
</reference>
<keyword evidence="1 2" id="KW-0732">Signal</keyword>
<evidence type="ECO:0000313" key="4">
    <source>
        <dbReference type="EMBL" id="MBB5016908.1"/>
    </source>
</evidence>
<proteinExistence type="predicted"/>
<dbReference type="GO" id="GO:0016853">
    <property type="term" value="F:isomerase activity"/>
    <property type="evidence" value="ECO:0007669"/>
    <property type="project" value="UniProtKB-KW"/>
</dbReference>
<keyword evidence="5" id="KW-1185">Reference proteome</keyword>
<sequence length="517" mass="56906">MKQWPILWAGLMVVGLPGLPVLAADTGAVAMAGIDWQKGDVDAAFALAKANQKPLFLYWGAAWCPPCNQVKATIFNQQAFIDRSRSFVPVYLDGDSPNAQQLGERFQVRGYPTMILFKPDGTEITRLPGELDLRRYLQVLDLGMSSALPVGMVLARAQDGKTTLHANDWRLLADYSWDTDEAKLVEPEKRAAVLYALGAKCPQRETAARLMLKALAAANEGQPALDEPSRRVAARHVASVLANARLARQNFDILTGYASDIVPLIEKQGVQRDRLLASWDKVLQRLSQDPSLSTADRLSALTSRVALAKLDGKTPSVALQQAVRQQVAKADQMTQDRFERQAVISTAAYTLTEVGLMPEADQLLTAELSKSHSPYYFMLSLAGNAKKRGDKAQALTWYEKAYATSEGPATRLQWGASYVLGLLELSPEDEPRIDQAVHQILNELNGQSNVFYERNRRSLEKIALKLAGWNQQGQHESVVTKVKGQLDGLCQALSTEDPQRQVCQGLVQVMDRKPGAA</sequence>
<dbReference type="InterPro" id="IPR012336">
    <property type="entry name" value="Thioredoxin-like_fold"/>
</dbReference>
<organism evidence="4 5">
    <name type="scientific">Chitinivorax tropicus</name>
    <dbReference type="NCBI Taxonomy" id="714531"/>
    <lineage>
        <taxon>Bacteria</taxon>
        <taxon>Pseudomonadati</taxon>
        <taxon>Pseudomonadota</taxon>
        <taxon>Betaproteobacteria</taxon>
        <taxon>Chitinivorax</taxon>
    </lineage>
</organism>
<name>A0A840ME01_9PROT</name>
<dbReference type="InterPro" id="IPR013766">
    <property type="entry name" value="Thioredoxin_domain"/>
</dbReference>
<gene>
    <name evidence="4" type="ORF">HNQ59_000170</name>
</gene>
<dbReference type="RefSeq" id="WP_184033847.1">
    <property type="nucleotide sequence ID" value="NZ_JACHHY010000001.1"/>
</dbReference>
<dbReference type="Proteomes" id="UP000575898">
    <property type="component" value="Unassembled WGS sequence"/>
</dbReference>
<dbReference type="PANTHER" id="PTHR15337">
    <property type="entry name" value="ANTERIOR GRADIENT PROTEIN-RELATED"/>
    <property type="match status" value="1"/>
</dbReference>
<evidence type="ECO:0000256" key="1">
    <source>
        <dbReference type="ARBA" id="ARBA00022729"/>
    </source>
</evidence>
<keyword evidence="4" id="KW-0413">Isomerase</keyword>
<dbReference type="EMBL" id="JACHHY010000001">
    <property type="protein sequence ID" value="MBB5016908.1"/>
    <property type="molecule type" value="Genomic_DNA"/>
</dbReference>
<dbReference type="Gene3D" id="3.40.30.10">
    <property type="entry name" value="Glutaredoxin"/>
    <property type="match status" value="1"/>
</dbReference>
<evidence type="ECO:0000313" key="5">
    <source>
        <dbReference type="Proteomes" id="UP000575898"/>
    </source>
</evidence>
<comment type="caution">
    <text evidence="4">The sequence shown here is derived from an EMBL/GenBank/DDBJ whole genome shotgun (WGS) entry which is preliminary data.</text>
</comment>
<dbReference type="SUPFAM" id="SSF52833">
    <property type="entry name" value="Thioredoxin-like"/>
    <property type="match status" value="1"/>
</dbReference>
<feature type="signal peptide" evidence="2">
    <location>
        <begin position="1"/>
        <end position="23"/>
    </location>
</feature>
<dbReference type="PANTHER" id="PTHR15337:SF11">
    <property type="entry name" value="THIOREDOXIN DOMAIN-CONTAINING PROTEIN"/>
    <property type="match status" value="1"/>
</dbReference>